<accession>A0A9P4MCJ0</accession>
<name>A0A9P4MCJ0_9PEZI</name>
<gene>
    <name evidence="2" type="ORF">K461DRAFT_232312</name>
</gene>
<comment type="caution">
    <text evidence="2">The sequence shown here is derived from an EMBL/GenBank/DDBJ whole genome shotgun (WGS) entry which is preliminary data.</text>
</comment>
<reference evidence="2" key="1">
    <citation type="journal article" date="2020" name="Stud. Mycol.">
        <title>101 Dothideomycetes genomes: a test case for predicting lifestyles and emergence of pathogens.</title>
        <authorList>
            <person name="Haridas S."/>
            <person name="Albert R."/>
            <person name="Binder M."/>
            <person name="Bloem J."/>
            <person name="Labutti K."/>
            <person name="Salamov A."/>
            <person name="Andreopoulos B."/>
            <person name="Baker S."/>
            <person name="Barry K."/>
            <person name="Bills G."/>
            <person name="Bluhm B."/>
            <person name="Cannon C."/>
            <person name="Castanera R."/>
            <person name="Culley D."/>
            <person name="Daum C."/>
            <person name="Ezra D."/>
            <person name="Gonzalez J."/>
            <person name="Henrissat B."/>
            <person name="Kuo A."/>
            <person name="Liang C."/>
            <person name="Lipzen A."/>
            <person name="Lutzoni F."/>
            <person name="Magnuson J."/>
            <person name="Mondo S."/>
            <person name="Nolan M."/>
            <person name="Ohm R."/>
            <person name="Pangilinan J."/>
            <person name="Park H.-J."/>
            <person name="Ramirez L."/>
            <person name="Alfaro M."/>
            <person name="Sun H."/>
            <person name="Tritt A."/>
            <person name="Yoshinaga Y."/>
            <person name="Zwiers L.-H."/>
            <person name="Turgeon B."/>
            <person name="Goodwin S."/>
            <person name="Spatafora J."/>
            <person name="Crous P."/>
            <person name="Grigoriev I."/>
        </authorList>
    </citation>
    <scope>NUCLEOTIDE SEQUENCE</scope>
    <source>
        <strain evidence="2">CBS 260.36</strain>
    </source>
</reference>
<organism evidence="2 3">
    <name type="scientific">Myriangium duriaei CBS 260.36</name>
    <dbReference type="NCBI Taxonomy" id="1168546"/>
    <lineage>
        <taxon>Eukaryota</taxon>
        <taxon>Fungi</taxon>
        <taxon>Dikarya</taxon>
        <taxon>Ascomycota</taxon>
        <taxon>Pezizomycotina</taxon>
        <taxon>Dothideomycetes</taxon>
        <taxon>Dothideomycetidae</taxon>
        <taxon>Myriangiales</taxon>
        <taxon>Myriangiaceae</taxon>
        <taxon>Myriangium</taxon>
    </lineage>
</organism>
<dbReference type="Gene3D" id="2.130.10.10">
    <property type="entry name" value="YVTN repeat-like/Quinoprotein amine dehydrogenase"/>
    <property type="match status" value="1"/>
</dbReference>
<dbReference type="InterPro" id="IPR015943">
    <property type="entry name" value="WD40/YVTN_repeat-like_dom_sf"/>
</dbReference>
<dbReference type="EMBL" id="ML996092">
    <property type="protein sequence ID" value="KAF2148800.1"/>
    <property type="molecule type" value="Genomic_DNA"/>
</dbReference>
<dbReference type="SUPFAM" id="SSF50978">
    <property type="entry name" value="WD40 repeat-like"/>
    <property type="match status" value="1"/>
</dbReference>
<feature type="non-terminal residue" evidence="2">
    <location>
        <position position="312"/>
    </location>
</feature>
<proteinExistence type="predicted"/>
<evidence type="ECO:0000313" key="3">
    <source>
        <dbReference type="Proteomes" id="UP000799439"/>
    </source>
</evidence>
<evidence type="ECO:0000256" key="1">
    <source>
        <dbReference type="SAM" id="MobiDB-lite"/>
    </source>
</evidence>
<feature type="region of interest" description="Disordered" evidence="1">
    <location>
        <begin position="1"/>
        <end position="30"/>
    </location>
</feature>
<evidence type="ECO:0000313" key="2">
    <source>
        <dbReference type="EMBL" id="KAF2148800.1"/>
    </source>
</evidence>
<dbReference type="InterPro" id="IPR036322">
    <property type="entry name" value="WD40_repeat_dom_sf"/>
</dbReference>
<dbReference type="OrthoDB" id="5362656at2759"/>
<dbReference type="Proteomes" id="UP000799439">
    <property type="component" value="Unassembled WGS sequence"/>
</dbReference>
<feature type="compositionally biased region" description="Basic residues" evidence="1">
    <location>
        <begin position="19"/>
        <end position="28"/>
    </location>
</feature>
<sequence>MPRPLLAQIGNPSEDASRRTSHSSHPSHSRSCIPCNHHLLITTPGAIYAWDRTGVRKIFKSSKNGILAAKASKDGSNVLAVADSQVVILHDCRRRREESWGLSSSDGHVRLLEYAPDAESLFLTTTITGAVQCYSVRKDRMSRPAQDHPSPPTVLAVNVTTQLMISASEHPPTVYIQNLRLETPAHRLSIRASQTAVVVASFHPELPNIFLLGFKDGTLAFYDAAKLARRNGNRMDVNASLNTDAKKSEIMVFKRLHRTTNRGSQSVGEQSVGVVAASFIPGYLSRAISLGVEGSPKILDLEWARGDPPREI</sequence>
<protein>
    <submittedName>
        <fullName evidence="2">Uncharacterized protein</fullName>
    </submittedName>
</protein>
<keyword evidence="3" id="KW-1185">Reference proteome</keyword>
<dbReference type="AlphaFoldDB" id="A0A9P4MCJ0"/>